<gene>
    <name evidence="2" type="ORF">HGA15_30800</name>
</gene>
<dbReference type="Pfam" id="PF24963">
    <property type="entry name" value="DUF7768"/>
    <property type="match status" value="1"/>
</dbReference>
<dbReference type="AlphaFoldDB" id="A0A846YRZ5"/>
<name>A0A846YRZ5_9NOCA</name>
<proteinExistence type="predicted"/>
<reference evidence="2 3" key="1">
    <citation type="submission" date="2020-04" db="EMBL/GenBank/DDBJ databases">
        <title>MicrobeNet Type strains.</title>
        <authorList>
            <person name="Nicholson A.C."/>
        </authorList>
    </citation>
    <scope>NUCLEOTIDE SEQUENCE [LARGE SCALE GENOMIC DNA]</scope>
    <source>
        <strain evidence="2 3">JCM 3332</strain>
    </source>
</reference>
<organism evidence="2 3">
    <name type="scientific">Nocardia flavorosea</name>
    <dbReference type="NCBI Taxonomy" id="53429"/>
    <lineage>
        <taxon>Bacteria</taxon>
        <taxon>Bacillati</taxon>
        <taxon>Actinomycetota</taxon>
        <taxon>Actinomycetes</taxon>
        <taxon>Mycobacteriales</taxon>
        <taxon>Nocardiaceae</taxon>
        <taxon>Nocardia</taxon>
    </lineage>
</organism>
<feature type="domain" description="DUF7768" evidence="1">
    <location>
        <begin position="3"/>
        <end position="102"/>
    </location>
</feature>
<dbReference type="InterPro" id="IPR056670">
    <property type="entry name" value="DUF7768"/>
</dbReference>
<evidence type="ECO:0000259" key="1">
    <source>
        <dbReference type="Pfam" id="PF24963"/>
    </source>
</evidence>
<dbReference type="Proteomes" id="UP000570678">
    <property type="component" value="Unassembled WGS sequence"/>
</dbReference>
<evidence type="ECO:0000313" key="2">
    <source>
        <dbReference type="EMBL" id="NKY60451.1"/>
    </source>
</evidence>
<protein>
    <recommendedName>
        <fullName evidence="1">DUF7768 domain-containing protein</fullName>
    </recommendedName>
</protein>
<sequence length="112" mass="12398">MRLVVLESPFAGDIERNLRYARACVRHCLLRNESPIASHLLYTQDGVLRDEVFGERELGLAAGWAWAEVAHAVVVYTDLGVSNGMQRGIDRAADLGVPIEYRMLGGKWESAA</sequence>
<dbReference type="EMBL" id="JAAXOT010000022">
    <property type="protein sequence ID" value="NKY60451.1"/>
    <property type="molecule type" value="Genomic_DNA"/>
</dbReference>
<accession>A0A846YRZ5</accession>
<comment type="caution">
    <text evidence="2">The sequence shown here is derived from an EMBL/GenBank/DDBJ whole genome shotgun (WGS) entry which is preliminary data.</text>
</comment>
<keyword evidence="3" id="KW-1185">Reference proteome</keyword>
<evidence type="ECO:0000313" key="3">
    <source>
        <dbReference type="Proteomes" id="UP000570678"/>
    </source>
</evidence>